<proteinExistence type="predicted"/>
<dbReference type="SMART" id="SM00028">
    <property type="entry name" value="TPR"/>
    <property type="match status" value="2"/>
</dbReference>
<dbReference type="Proteomes" id="UP000838763">
    <property type="component" value="Unassembled WGS sequence"/>
</dbReference>
<dbReference type="PANTHER" id="PTHR45588">
    <property type="entry name" value="TPR DOMAIN-CONTAINING PROTEIN"/>
    <property type="match status" value="1"/>
</dbReference>
<sequence>MAVGAESERRPIPADEPYYDLGDYRRTITTRNRDAQIWFNRGLIWAYAFNHHESAACFEQVVAHDPTCAIGYWGIAFASGPNYNKGWRIFDAKDLETTVRVCYEMAQKAKQRCSTASPVEKALIDAIQLRFPTAQVPAKFKPSVRSYAECMTQVYRRFGADDLDVVTLAADALMAVSPWKLYRARTGEPDLSTPVLQVRDMLERGLTRSDARRHPGILHMYIHLVEMSKTPERAIVAADYLRDLVPDGGHMHHMPSHIDVLVGDYRRALNTNLKATFADDKYVAREGARNFYSFYRMHNFHSLIYAAMMAGRSAAALEATARMEATITEDLLRMDSPPMADWLEFFNSVRVHVFIRFGRWKDLQVLPIPQDGQLYCVTTAMVRYGRAIAWAATGNVPRAEEERALFRAACTRVPPTRLDFPNKVVDILKVAEAMLDGEIAYRRGDYDQAFAHLRLAIQRDDDLVYAEPWGWMLPTRHPYAALLLEQGHVEQAAAVYEADLGLDDQLSRALQHPNNIWALHGYHECLVRLGRRGEARMVAKQLEIAAAGSDTVIQASCFCKSSVGGDGYSAVAPAPACDGDPAVD</sequence>
<accession>A0A9P1GYR7</accession>
<dbReference type="Gene3D" id="1.25.40.10">
    <property type="entry name" value="Tetratricopeptide repeat domain"/>
    <property type="match status" value="1"/>
</dbReference>
<name>A0A9P1GYR7_9PEZI</name>
<evidence type="ECO:0008006" key="3">
    <source>
        <dbReference type="Google" id="ProtNLM"/>
    </source>
</evidence>
<organism evidence="1 2">
    <name type="scientific">Parascedosporium putredinis</name>
    <dbReference type="NCBI Taxonomy" id="1442378"/>
    <lineage>
        <taxon>Eukaryota</taxon>
        <taxon>Fungi</taxon>
        <taxon>Dikarya</taxon>
        <taxon>Ascomycota</taxon>
        <taxon>Pezizomycotina</taxon>
        <taxon>Sordariomycetes</taxon>
        <taxon>Hypocreomycetidae</taxon>
        <taxon>Microascales</taxon>
        <taxon>Microascaceae</taxon>
        <taxon>Parascedosporium</taxon>
    </lineage>
</organism>
<protein>
    <recommendedName>
        <fullName evidence="3">TPR domain protein</fullName>
    </recommendedName>
</protein>
<dbReference type="AlphaFoldDB" id="A0A9P1GYR7"/>
<evidence type="ECO:0000313" key="2">
    <source>
        <dbReference type="Proteomes" id="UP000838763"/>
    </source>
</evidence>
<dbReference type="EMBL" id="CALLCH030000004">
    <property type="protein sequence ID" value="CAI4212341.1"/>
    <property type="molecule type" value="Genomic_DNA"/>
</dbReference>
<dbReference type="OrthoDB" id="414774at2759"/>
<dbReference type="SUPFAM" id="SSF48452">
    <property type="entry name" value="TPR-like"/>
    <property type="match status" value="2"/>
</dbReference>
<keyword evidence="2" id="KW-1185">Reference proteome</keyword>
<dbReference type="InterPro" id="IPR011990">
    <property type="entry name" value="TPR-like_helical_dom_sf"/>
</dbReference>
<evidence type="ECO:0000313" key="1">
    <source>
        <dbReference type="EMBL" id="CAI4212341.1"/>
    </source>
</evidence>
<comment type="caution">
    <text evidence="1">The sequence shown here is derived from an EMBL/GenBank/DDBJ whole genome shotgun (WGS) entry which is preliminary data.</text>
</comment>
<dbReference type="PANTHER" id="PTHR45588:SF1">
    <property type="entry name" value="WW DOMAIN-CONTAINING PROTEIN"/>
    <property type="match status" value="1"/>
</dbReference>
<dbReference type="InterPro" id="IPR019734">
    <property type="entry name" value="TPR_rpt"/>
</dbReference>
<gene>
    <name evidence="1" type="ORF">PPNO1_LOCUS2107</name>
</gene>
<reference evidence="1" key="1">
    <citation type="submission" date="2022-11" db="EMBL/GenBank/DDBJ databases">
        <authorList>
            <person name="Scott C."/>
            <person name="Bruce N."/>
        </authorList>
    </citation>
    <scope>NUCLEOTIDE SEQUENCE</scope>
</reference>